<dbReference type="Proteomes" id="UP000308488">
    <property type="component" value="Unassembled WGS sequence"/>
</dbReference>
<dbReference type="GO" id="GO:1902201">
    <property type="term" value="P:negative regulation of bacterial-type flagellum-dependent cell motility"/>
    <property type="evidence" value="ECO:0007669"/>
    <property type="project" value="TreeGrafter"/>
</dbReference>
<dbReference type="PANTHER" id="PTHR45138:SF24">
    <property type="entry name" value="DIGUANYLATE CYCLASE DGCC-RELATED"/>
    <property type="match status" value="1"/>
</dbReference>
<evidence type="ECO:0000259" key="7">
    <source>
        <dbReference type="PROSITE" id="PS50887"/>
    </source>
</evidence>
<protein>
    <recommendedName>
        <fullName evidence="2">diguanylate cyclase</fullName>
        <ecNumber evidence="2">2.7.7.65</ecNumber>
    </recommendedName>
</protein>
<keyword evidence="5" id="KW-0812">Transmembrane</keyword>
<evidence type="ECO:0000256" key="5">
    <source>
        <dbReference type="SAM" id="Phobius"/>
    </source>
</evidence>
<evidence type="ECO:0000256" key="1">
    <source>
        <dbReference type="ARBA" id="ARBA00001946"/>
    </source>
</evidence>
<keyword evidence="3" id="KW-0175">Coiled coil</keyword>
<dbReference type="InterPro" id="IPR000160">
    <property type="entry name" value="GGDEF_dom"/>
</dbReference>
<proteinExistence type="predicted"/>
<evidence type="ECO:0000313" key="9">
    <source>
        <dbReference type="Proteomes" id="UP000308488"/>
    </source>
</evidence>
<dbReference type="GO" id="GO:0043709">
    <property type="term" value="P:cell adhesion involved in single-species biofilm formation"/>
    <property type="evidence" value="ECO:0007669"/>
    <property type="project" value="TreeGrafter"/>
</dbReference>
<dbReference type="AlphaFoldDB" id="A0A4U6R506"/>
<keyword evidence="9" id="KW-1185">Reference proteome</keyword>
<feature type="domain" description="GGDEF" evidence="7">
    <location>
        <begin position="476"/>
        <end position="610"/>
    </location>
</feature>
<accession>A0A4U6R506</accession>
<dbReference type="RefSeq" id="WP_137434784.1">
    <property type="nucleotide sequence ID" value="NZ_JANRHC010000001.1"/>
</dbReference>
<feature type="region of interest" description="Disordered" evidence="4">
    <location>
        <begin position="598"/>
        <end position="620"/>
    </location>
</feature>
<dbReference type="OrthoDB" id="5289013at2"/>
<dbReference type="InterPro" id="IPR050469">
    <property type="entry name" value="Diguanylate_Cyclase"/>
</dbReference>
<feature type="transmembrane region" description="Helical" evidence="5">
    <location>
        <begin position="293"/>
        <end position="310"/>
    </location>
</feature>
<dbReference type="EC" id="2.7.7.65" evidence="2"/>
<feature type="transmembrane region" description="Helical" evidence="5">
    <location>
        <begin position="230"/>
        <end position="250"/>
    </location>
</feature>
<feature type="coiled-coil region" evidence="3">
    <location>
        <begin position="421"/>
        <end position="448"/>
    </location>
</feature>
<dbReference type="InterPro" id="IPR029787">
    <property type="entry name" value="Nucleotide_cyclase"/>
</dbReference>
<dbReference type="InterPro" id="IPR043128">
    <property type="entry name" value="Rev_trsase/Diguanyl_cyclase"/>
</dbReference>
<dbReference type="EMBL" id="SZYH01000001">
    <property type="protein sequence ID" value="TKV67366.1"/>
    <property type="molecule type" value="Genomic_DNA"/>
</dbReference>
<dbReference type="PROSITE" id="PS50887">
    <property type="entry name" value="GGDEF"/>
    <property type="match status" value="1"/>
</dbReference>
<dbReference type="GO" id="GO:0052621">
    <property type="term" value="F:diguanylate cyclase activity"/>
    <property type="evidence" value="ECO:0007669"/>
    <property type="project" value="UniProtKB-EC"/>
</dbReference>
<evidence type="ECO:0000256" key="4">
    <source>
        <dbReference type="SAM" id="MobiDB-lite"/>
    </source>
</evidence>
<dbReference type="Pfam" id="PF07695">
    <property type="entry name" value="7TMR-DISM_7TM"/>
    <property type="match status" value="1"/>
</dbReference>
<evidence type="ECO:0000256" key="6">
    <source>
        <dbReference type="SAM" id="SignalP"/>
    </source>
</evidence>
<keyword evidence="5" id="KW-0472">Membrane</keyword>
<evidence type="ECO:0000256" key="3">
    <source>
        <dbReference type="SAM" id="Coils"/>
    </source>
</evidence>
<keyword evidence="6" id="KW-0732">Signal</keyword>
<feature type="transmembrane region" description="Helical" evidence="5">
    <location>
        <begin position="262"/>
        <end position="281"/>
    </location>
</feature>
<dbReference type="Pfam" id="PF00990">
    <property type="entry name" value="GGDEF"/>
    <property type="match status" value="1"/>
</dbReference>
<dbReference type="CDD" id="cd01949">
    <property type="entry name" value="GGDEF"/>
    <property type="match status" value="1"/>
</dbReference>
<dbReference type="Pfam" id="PF07696">
    <property type="entry name" value="7TMR-DISMED2"/>
    <property type="match status" value="1"/>
</dbReference>
<keyword evidence="5" id="KW-1133">Transmembrane helix</keyword>
<evidence type="ECO:0000313" key="8">
    <source>
        <dbReference type="EMBL" id="TKV67366.1"/>
    </source>
</evidence>
<sequence length="620" mass="68901">MLLYLRYFIPIVAMLLTTGLAIAAPPAQTEQCPTLDANNPEQRASLMDHVCFLSAPPGEPAHQANTPEALSADTHWKAANGHDLVFSHTDAVYWVRLNVRNSGDTGQLWYLKLNYPLLDEVTFWQTGNDGTAAIATGDQYPFMSRGIDYRYFLLPVTLGANETRTITIRIRSSGALNVPLSLETPEATIAQSNHLTLVHGLFYGALLVFAAFNLLLFFSSGTVYYFYNAFYMASLGLFLFAMGGFANQYFWPDSAGFANTSIPMLMSVSSLAMTLFGRSFLEIQPGSRSDRVLRGLALTSLGLFVMAFILPYNKSIVLSTTVALIIIASLFLIGLVRWRQGYLPAKWYVMAWSGMLAGALIYALAAFGYLADFLAREIFMQVAVGAQVILLNYAMVQRWRLLNQKLLDVEQNARTNLELKVHERTAQLRNTMRELERANRQLATLSLNDALTGLHNRRHLDNLLPELCAESRRSGQPLTIALLDADHFKAVNDDWGHDFGDQCLQHIADILRRHVKRPRDVAIRFGGEEFAILLPGTGADGARRLCEQILEDLASSRMVTTDGAYLSLTMSAGTATLIPGEDERELFRRADEALYRAKAAGRNRAEQSEPAPSWSTPHGE</sequence>
<feature type="chain" id="PRO_5020292240" description="diguanylate cyclase" evidence="6">
    <location>
        <begin position="24"/>
        <end position="620"/>
    </location>
</feature>
<feature type="transmembrane region" description="Helical" evidence="5">
    <location>
        <begin position="200"/>
        <end position="218"/>
    </location>
</feature>
<name>A0A4U6R506_9GAMM</name>
<reference evidence="8 9" key="1">
    <citation type="submission" date="2019-05" db="EMBL/GenBank/DDBJ databases">
        <title>Marinobacter panjinensis sp. nov., a moderately halophilic bacterium isolated from sea tidal flat environment.</title>
        <authorList>
            <person name="Yang W."/>
            <person name="An M."/>
            <person name="He W."/>
            <person name="Luo X."/>
            <person name="Zhu L."/>
            <person name="Chen G."/>
            <person name="Zhang Y."/>
            <person name="Wang Y."/>
        </authorList>
    </citation>
    <scope>NUCLEOTIDE SEQUENCE [LARGE SCALE GENOMIC DNA]</scope>
    <source>
        <strain evidence="8 9">PJ-16</strain>
    </source>
</reference>
<feature type="transmembrane region" description="Helical" evidence="5">
    <location>
        <begin position="348"/>
        <end position="372"/>
    </location>
</feature>
<gene>
    <name evidence="8" type="ORF">FDP08_04310</name>
</gene>
<dbReference type="InterPro" id="IPR011623">
    <property type="entry name" value="7TMR_DISM_rcpt_extracell_dom1"/>
</dbReference>
<dbReference type="SUPFAM" id="SSF55073">
    <property type="entry name" value="Nucleotide cyclase"/>
    <property type="match status" value="1"/>
</dbReference>
<dbReference type="Gene3D" id="2.60.40.2380">
    <property type="match status" value="1"/>
</dbReference>
<feature type="signal peptide" evidence="6">
    <location>
        <begin position="1"/>
        <end position="23"/>
    </location>
</feature>
<organism evidence="8 9">
    <name type="scientific">Marinobacter panjinensis</name>
    <dbReference type="NCBI Taxonomy" id="2576384"/>
    <lineage>
        <taxon>Bacteria</taxon>
        <taxon>Pseudomonadati</taxon>
        <taxon>Pseudomonadota</taxon>
        <taxon>Gammaproteobacteria</taxon>
        <taxon>Pseudomonadales</taxon>
        <taxon>Marinobacteraceae</taxon>
        <taxon>Marinobacter</taxon>
    </lineage>
</organism>
<dbReference type="FunFam" id="3.30.70.270:FF:000001">
    <property type="entry name" value="Diguanylate cyclase domain protein"/>
    <property type="match status" value="1"/>
</dbReference>
<dbReference type="Gene3D" id="3.30.70.270">
    <property type="match status" value="1"/>
</dbReference>
<feature type="transmembrane region" description="Helical" evidence="5">
    <location>
        <begin position="316"/>
        <end position="336"/>
    </location>
</feature>
<comment type="caution">
    <text evidence="8">The sequence shown here is derived from an EMBL/GenBank/DDBJ whole genome shotgun (WGS) entry which is preliminary data.</text>
</comment>
<dbReference type="PANTHER" id="PTHR45138">
    <property type="entry name" value="REGULATORY COMPONENTS OF SENSORY TRANSDUCTION SYSTEM"/>
    <property type="match status" value="1"/>
</dbReference>
<comment type="cofactor">
    <cofactor evidence="1">
        <name>Mg(2+)</name>
        <dbReference type="ChEBI" id="CHEBI:18420"/>
    </cofactor>
</comment>
<dbReference type="NCBIfam" id="TIGR00254">
    <property type="entry name" value="GGDEF"/>
    <property type="match status" value="1"/>
</dbReference>
<dbReference type="InterPro" id="IPR011622">
    <property type="entry name" value="7TMR_DISM_rcpt_extracell_dom2"/>
</dbReference>
<dbReference type="SMART" id="SM00267">
    <property type="entry name" value="GGDEF"/>
    <property type="match status" value="1"/>
</dbReference>
<evidence type="ECO:0000256" key="2">
    <source>
        <dbReference type="ARBA" id="ARBA00012528"/>
    </source>
</evidence>
<dbReference type="GO" id="GO:0005886">
    <property type="term" value="C:plasma membrane"/>
    <property type="evidence" value="ECO:0007669"/>
    <property type="project" value="TreeGrafter"/>
</dbReference>